<organism evidence="1 2">
    <name type="scientific">Araneus ventricosus</name>
    <name type="common">Orbweaver spider</name>
    <name type="synonym">Epeira ventricosa</name>
    <dbReference type="NCBI Taxonomy" id="182803"/>
    <lineage>
        <taxon>Eukaryota</taxon>
        <taxon>Metazoa</taxon>
        <taxon>Ecdysozoa</taxon>
        <taxon>Arthropoda</taxon>
        <taxon>Chelicerata</taxon>
        <taxon>Arachnida</taxon>
        <taxon>Araneae</taxon>
        <taxon>Araneomorphae</taxon>
        <taxon>Entelegynae</taxon>
        <taxon>Araneoidea</taxon>
        <taxon>Araneidae</taxon>
        <taxon>Araneus</taxon>
    </lineage>
</organism>
<evidence type="ECO:0000313" key="1">
    <source>
        <dbReference type="EMBL" id="GBN97035.1"/>
    </source>
</evidence>
<name>A0A4Y2TD54_ARAVE</name>
<comment type="caution">
    <text evidence="1">The sequence shown here is derived from an EMBL/GenBank/DDBJ whole genome shotgun (WGS) entry which is preliminary data.</text>
</comment>
<evidence type="ECO:0000313" key="2">
    <source>
        <dbReference type="Proteomes" id="UP000499080"/>
    </source>
</evidence>
<dbReference type="AlphaFoldDB" id="A0A4Y2TD54"/>
<sequence length="81" mass="9272">MVLYGGEGNFMIRFKQQQDILDGKSFGRSRSLTFSIKLKIADKFSLDILTSRFEEMPGIFRDILLNFESMADGEDDGRLTL</sequence>
<accession>A0A4Y2TD54</accession>
<proteinExistence type="predicted"/>
<reference evidence="1 2" key="1">
    <citation type="journal article" date="2019" name="Sci. Rep.">
        <title>Orb-weaving spider Araneus ventricosus genome elucidates the spidroin gene catalogue.</title>
        <authorList>
            <person name="Kono N."/>
            <person name="Nakamura H."/>
            <person name="Ohtoshi R."/>
            <person name="Moran D.A.P."/>
            <person name="Shinohara A."/>
            <person name="Yoshida Y."/>
            <person name="Fujiwara M."/>
            <person name="Mori M."/>
            <person name="Tomita M."/>
            <person name="Arakawa K."/>
        </authorList>
    </citation>
    <scope>NUCLEOTIDE SEQUENCE [LARGE SCALE GENOMIC DNA]</scope>
</reference>
<dbReference type="EMBL" id="BGPR01026932">
    <property type="protein sequence ID" value="GBN97035.1"/>
    <property type="molecule type" value="Genomic_DNA"/>
</dbReference>
<dbReference type="Proteomes" id="UP000499080">
    <property type="component" value="Unassembled WGS sequence"/>
</dbReference>
<keyword evidence="2" id="KW-1185">Reference proteome</keyword>
<gene>
    <name evidence="1" type="ORF">AVEN_249630_1</name>
</gene>
<protein>
    <submittedName>
        <fullName evidence="1">Uncharacterized protein</fullName>
    </submittedName>
</protein>